<dbReference type="Proteomes" id="UP001157946">
    <property type="component" value="Unassembled WGS sequence"/>
</dbReference>
<name>A0AA45WIB4_9BACL</name>
<dbReference type="EMBL" id="FXTU01000001">
    <property type="protein sequence ID" value="SMP00327.1"/>
    <property type="molecule type" value="Genomic_DNA"/>
</dbReference>
<dbReference type="AlphaFoldDB" id="A0AA45WIB4"/>
<evidence type="ECO:0000313" key="1">
    <source>
        <dbReference type="EMBL" id="SMP00327.1"/>
    </source>
</evidence>
<dbReference type="Pfam" id="PF13030">
    <property type="entry name" value="DUF3891"/>
    <property type="match status" value="1"/>
</dbReference>
<proteinExistence type="predicted"/>
<comment type="caution">
    <text evidence="1">The sequence shown here is derived from an EMBL/GenBank/DDBJ whole genome shotgun (WGS) entry which is preliminary data.</text>
</comment>
<keyword evidence="2" id="KW-1185">Reference proteome</keyword>
<reference evidence="1" key="1">
    <citation type="submission" date="2017-05" db="EMBL/GenBank/DDBJ databases">
        <authorList>
            <person name="Varghese N."/>
            <person name="Submissions S."/>
        </authorList>
    </citation>
    <scope>NUCLEOTIDE SEQUENCE</scope>
    <source>
        <strain evidence="1">DSM 45262</strain>
    </source>
</reference>
<sequence length="231" mass="27513">MIVRKKGYYYVFIKQHDHGLLSGELAAQMTQPIRPLAKTLYAISHHDWGWESLDQSPLWNEETNEPYSFEDYPMLPKLEAYTDGIAKVVAHDPYAGFLCSKHYASFFTNIDDPVARKFREQEYSRQNKLRPLFTEEEEENITANFRLLRFCDDLSLALCFNEPGEEPNHPWFKDGILYQGERYQWVWEGRYHLRLIPNLFKQSFTVEIPYQVFDGYRRLVGRDVYRFTVMV</sequence>
<dbReference type="RefSeq" id="WP_102991519.1">
    <property type="nucleotide sequence ID" value="NZ_FXTU01000001.1"/>
</dbReference>
<dbReference type="InterPro" id="IPR024992">
    <property type="entry name" value="DUF3891"/>
</dbReference>
<protein>
    <recommendedName>
        <fullName evidence="3">DUF3891 family protein</fullName>
    </recommendedName>
</protein>
<evidence type="ECO:0000313" key="2">
    <source>
        <dbReference type="Proteomes" id="UP001157946"/>
    </source>
</evidence>
<evidence type="ECO:0008006" key="3">
    <source>
        <dbReference type="Google" id="ProtNLM"/>
    </source>
</evidence>
<accession>A0AA45WIB4</accession>
<gene>
    <name evidence="1" type="ORF">SAMN06265361_10180</name>
</gene>
<organism evidence="1 2">
    <name type="scientific">Laceyella tengchongensis</name>
    <dbReference type="NCBI Taxonomy" id="574699"/>
    <lineage>
        <taxon>Bacteria</taxon>
        <taxon>Bacillati</taxon>
        <taxon>Bacillota</taxon>
        <taxon>Bacilli</taxon>
        <taxon>Bacillales</taxon>
        <taxon>Thermoactinomycetaceae</taxon>
        <taxon>Laceyella</taxon>
    </lineage>
</organism>